<organism evidence="2 3">
    <name type="scientific">Tessaracoccus lubricantis</name>
    <dbReference type="NCBI Taxonomy" id="545543"/>
    <lineage>
        <taxon>Bacteria</taxon>
        <taxon>Bacillati</taxon>
        <taxon>Actinomycetota</taxon>
        <taxon>Actinomycetes</taxon>
        <taxon>Propionibacteriales</taxon>
        <taxon>Propionibacteriaceae</taxon>
        <taxon>Tessaracoccus</taxon>
    </lineage>
</organism>
<dbReference type="Proteomes" id="UP001501521">
    <property type="component" value="Unassembled WGS sequence"/>
</dbReference>
<reference evidence="3" key="1">
    <citation type="journal article" date="2019" name="Int. J. Syst. Evol. Microbiol.">
        <title>The Global Catalogue of Microorganisms (GCM) 10K type strain sequencing project: providing services to taxonomists for standard genome sequencing and annotation.</title>
        <authorList>
            <consortium name="The Broad Institute Genomics Platform"/>
            <consortium name="The Broad Institute Genome Sequencing Center for Infectious Disease"/>
            <person name="Wu L."/>
            <person name="Ma J."/>
        </authorList>
    </citation>
    <scope>NUCLEOTIDE SEQUENCE [LARGE SCALE GENOMIC DNA]</scope>
    <source>
        <strain evidence="3">JCM 19125</strain>
    </source>
</reference>
<proteinExistence type="predicted"/>
<evidence type="ECO:0000256" key="1">
    <source>
        <dbReference type="SAM" id="SignalP"/>
    </source>
</evidence>
<comment type="caution">
    <text evidence="2">The sequence shown here is derived from an EMBL/GenBank/DDBJ whole genome shotgun (WGS) entry which is preliminary data.</text>
</comment>
<keyword evidence="1" id="KW-0732">Signal</keyword>
<name>A0ABP9F528_9ACTN</name>
<evidence type="ECO:0000313" key="2">
    <source>
        <dbReference type="EMBL" id="GAA4890013.1"/>
    </source>
</evidence>
<feature type="chain" id="PRO_5046697555" evidence="1">
    <location>
        <begin position="28"/>
        <end position="163"/>
    </location>
</feature>
<keyword evidence="3" id="KW-1185">Reference proteome</keyword>
<dbReference type="PROSITE" id="PS51257">
    <property type="entry name" value="PROKAR_LIPOPROTEIN"/>
    <property type="match status" value="1"/>
</dbReference>
<evidence type="ECO:0000313" key="3">
    <source>
        <dbReference type="Proteomes" id="UP001501521"/>
    </source>
</evidence>
<protein>
    <submittedName>
        <fullName evidence="2">Uncharacterized protein</fullName>
    </submittedName>
</protein>
<dbReference type="RefSeq" id="WP_345577950.1">
    <property type="nucleotide sequence ID" value="NZ_BAABLV010000005.1"/>
</dbReference>
<accession>A0ABP9F528</accession>
<feature type="signal peptide" evidence="1">
    <location>
        <begin position="1"/>
        <end position="27"/>
    </location>
</feature>
<gene>
    <name evidence="2" type="ORF">GCM10025789_03090</name>
</gene>
<sequence length="163" mass="16880">MSKPVRRFAAIIAAAALAVSMSACTRAGWVSDAPPAAGVQTEQDGYKLRNIVVVADESGQAILLGGLHSRDDAAEVTGITVAAEEGYETYGEPVDLGFTASIPRGTSVYLDGSETSFSNPELTPGRLAEVVVTFDGATQLSVHTPVMSAEHEDFAESFSTAAG</sequence>
<dbReference type="EMBL" id="BAABLV010000005">
    <property type="protein sequence ID" value="GAA4890013.1"/>
    <property type="molecule type" value="Genomic_DNA"/>
</dbReference>